<dbReference type="Gene3D" id="3.20.20.70">
    <property type="entry name" value="Aldolase class I"/>
    <property type="match status" value="1"/>
</dbReference>
<evidence type="ECO:0000256" key="3">
    <source>
        <dbReference type="ARBA" id="ARBA00012572"/>
    </source>
</evidence>
<dbReference type="InterPro" id="IPR044643">
    <property type="entry name" value="TrpF_fam"/>
</dbReference>
<dbReference type="InterPro" id="IPR013785">
    <property type="entry name" value="Aldolase_TIM"/>
</dbReference>
<dbReference type="Pfam" id="PF00697">
    <property type="entry name" value="PRAI"/>
    <property type="match status" value="1"/>
</dbReference>
<dbReference type="RefSeq" id="WP_160370027.1">
    <property type="nucleotide sequence ID" value="NZ_WSQA01000012.1"/>
</dbReference>
<dbReference type="SUPFAM" id="SSF51366">
    <property type="entry name" value="Ribulose-phoshate binding barrel"/>
    <property type="match status" value="1"/>
</dbReference>
<comment type="catalytic activity">
    <reaction evidence="1 9">
        <text>N-(5-phospho-beta-D-ribosyl)anthranilate = 1-(2-carboxyphenylamino)-1-deoxy-D-ribulose 5-phosphate</text>
        <dbReference type="Rhea" id="RHEA:21540"/>
        <dbReference type="ChEBI" id="CHEBI:18277"/>
        <dbReference type="ChEBI" id="CHEBI:58613"/>
        <dbReference type="EC" id="5.3.1.24"/>
    </reaction>
</comment>
<name>A0A6N8L1R5_9SPHI</name>
<evidence type="ECO:0000256" key="4">
    <source>
        <dbReference type="ARBA" id="ARBA00022272"/>
    </source>
</evidence>
<evidence type="ECO:0000256" key="6">
    <source>
        <dbReference type="ARBA" id="ARBA00022822"/>
    </source>
</evidence>
<evidence type="ECO:0000256" key="5">
    <source>
        <dbReference type="ARBA" id="ARBA00022605"/>
    </source>
</evidence>
<keyword evidence="8 9" id="KW-0413">Isomerase</keyword>
<evidence type="ECO:0000256" key="1">
    <source>
        <dbReference type="ARBA" id="ARBA00001164"/>
    </source>
</evidence>
<dbReference type="InterPro" id="IPR011060">
    <property type="entry name" value="RibuloseP-bd_barrel"/>
</dbReference>
<dbReference type="EC" id="5.3.1.24" evidence="3 9"/>
<evidence type="ECO:0000256" key="7">
    <source>
        <dbReference type="ARBA" id="ARBA00023141"/>
    </source>
</evidence>
<accession>A0A6N8L1R5</accession>
<gene>
    <name evidence="9" type="primary">trpF</name>
    <name evidence="11" type="ORF">GQF63_14845</name>
</gene>
<evidence type="ECO:0000313" key="11">
    <source>
        <dbReference type="EMBL" id="MVZ63306.1"/>
    </source>
</evidence>
<evidence type="ECO:0000259" key="10">
    <source>
        <dbReference type="Pfam" id="PF00697"/>
    </source>
</evidence>
<evidence type="ECO:0000256" key="9">
    <source>
        <dbReference type="HAMAP-Rule" id="MF_00135"/>
    </source>
</evidence>
<dbReference type="Proteomes" id="UP000435036">
    <property type="component" value="Unassembled WGS sequence"/>
</dbReference>
<dbReference type="InterPro" id="IPR001240">
    <property type="entry name" value="PRAI_dom"/>
</dbReference>
<dbReference type="PANTHER" id="PTHR42894">
    <property type="entry name" value="N-(5'-PHOSPHORIBOSYL)ANTHRANILATE ISOMERASE"/>
    <property type="match status" value="1"/>
</dbReference>
<evidence type="ECO:0000256" key="2">
    <source>
        <dbReference type="ARBA" id="ARBA00004664"/>
    </source>
</evidence>
<dbReference type="AlphaFoldDB" id="A0A6N8L1R5"/>
<protein>
    <recommendedName>
        <fullName evidence="4 9">N-(5'-phosphoribosyl)anthranilate isomerase</fullName>
        <shortName evidence="9">PRAI</shortName>
        <ecNumber evidence="3 9">5.3.1.24</ecNumber>
    </recommendedName>
</protein>
<keyword evidence="7 9" id="KW-0057">Aromatic amino acid biosynthesis</keyword>
<reference evidence="11 12" key="1">
    <citation type="submission" date="2019-12" db="EMBL/GenBank/DDBJ databases">
        <authorList>
            <person name="Dong K."/>
        </authorList>
    </citation>
    <scope>NUCLEOTIDE SEQUENCE [LARGE SCALE GENOMIC DNA]</scope>
    <source>
        <strain evidence="11 12">JCM 31225</strain>
    </source>
</reference>
<keyword evidence="5 9" id="KW-0028">Amino-acid biosynthesis</keyword>
<dbReference type="GO" id="GO:0004640">
    <property type="term" value="F:phosphoribosylanthranilate isomerase activity"/>
    <property type="evidence" value="ECO:0007669"/>
    <property type="project" value="UniProtKB-UniRule"/>
</dbReference>
<dbReference type="OrthoDB" id="9786954at2"/>
<organism evidence="11 12">
    <name type="scientific">Sphingobacterium humi</name>
    <dbReference type="NCBI Taxonomy" id="1796905"/>
    <lineage>
        <taxon>Bacteria</taxon>
        <taxon>Pseudomonadati</taxon>
        <taxon>Bacteroidota</taxon>
        <taxon>Sphingobacteriia</taxon>
        <taxon>Sphingobacteriales</taxon>
        <taxon>Sphingobacteriaceae</taxon>
        <taxon>Sphingobacterium</taxon>
    </lineage>
</organism>
<comment type="pathway">
    <text evidence="2 9">Amino-acid biosynthesis; L-tryptophan biosynthesis; L-tryptophan from chorismate: step 3/5.</text>
</comment>
<dbReference type="PANTHER" id="PTHR42894:SF1">
    <property type="entry name" value="N-(5'-PHOSPHORIBOSYL)ANTHRANILATE ISOMERASE"/>
    <property type="match status" value="1"/>
</dbReference>
<keyword evidence="6 9" id="KW-0822">Tryptophan biosynthesis</keyword>
<comment type="similarity">
    <text evidence="9">Belongs to the TrpF family.</text>
</comment>
<dbReference type="EMBL" id="WSQA01000012">
    <property type="protein sequence ID" value="MVZ63306.1"/>
    <property type="molecule type" value="Genomic_DNA"/>
</dbReference>
<feature type="domain" description="N-(5'phosphoribosyl) anthranilate isomerase (PRAI)" evidence="10">
    <location>
        <begin position="9"/>
        <end position="204"/>
    </location>
</feature>
<keyword evidence="12" id="KW-1185">Reference proteome</keyword>
<proteinExistence type="inferred from homology"/>
<dbReference type="CDD" id="cd00405">
    <property type="entry name" value="PRAI"/>
    <property type="match status" value="1"/>
</dbReference>
<sequence length="215" mass="24117">MAKQGKLLVKVCGMREKANIEGLLQLPIDYIGHIFYPKSPRYLASPLAISYPASVKKTGVFVNESQEQIKQHIQDFDLNAIQLHGDEPAAFCQAFQASGVEIIKAFGIDDDFNWDRLAPYLPYVDYFLFDSKSAAYGGTGKAFNWNKLKDYPYDKPYFLSGGLSLENLKEVPAFADARLIGLDLNSKFETEPGLKDLDTLKKALKIINHEQISSK</sequence>
<comment type="caution">
    <text evidence="11">The sequence shown here is derived from an EMBL/GenBank/DDBJ whole genome shotgun (WGS) entry which is preliminary data.</text>
</comment>
<dbReference type="GO" id="GO:0000162">
    <property type="term" value="P:L-tryptophan biosynthetic process"/>
    <property type="evidence" value="ECO:0007669"/>
    <property type="project" value="UniProtKB-UniRule"/>
</dbReference>
<evidence type="ECO:0000313" key="12">
    <source>
        <dbReference type="Proteomes" id="UP000435036"/>
    </source>
</evidence>
<dbReference type="UniPathway" id="UPA00035">
    <property type="reaction ID" value="UER00042"/>
</dbReference>
<evidence type="ECO:0000256" key="8">
    <source>
        <dbReference type="ARBA" id="ARBA00023235"/>
    </source>
</evidence>
<dbReference type="HAMAP" id="MF_00135">
    <property type="entry name" value="PRAI"/>
    <property type="match status" value="1"/>
</dbReference>